<keyword evidence="2" id="KW-0328">Glycosyltransferase</keyword>
<keyword evidence="2" id="KW-0808">Transferase</keyword>
<organism evidence="2 3">
    <name type="scientific">Streptomyces olindensis</name>
    <dbReference type="NCBI Taxonomy" id="358823"/>
    <lineage>
        <taxon>Bacteria</taxon>
        <taxon>Bacillati</taxon>
        <taxon>Actinomycetota</taxon>
        <taxon>Actinomycetes</taxon>
        <taxon>Kitasatosporales</taxon>
        <taxon>Streptomycetaceae</taxon>
        <taxon>Streptomyces</taxon>
    </lineage>
</organism>
<sequence length="480" mass="52137">MASTYGAARVLVASNRGPVSYAVGEDGSLNAKRGGGGLVSGLSAIGSDADALWVCSALSDGDREAVRRGIVGAGPEAPPQRGGGGRRAGEDGVRMLDIPADVHADAYNGIANSVLWFVHHMLYQTPLEPVFDAEFRRQWASYETYNRAFAEALAEEAAQGAAVVVQDYHLTLVPGMLRELRPDLRIGHFSHTPWAPPEYFRMLPDDVAGQVLRGMLGADRLGFLTQRWADAFVACAERFAGGLGGTRVGVHGLGADADFLRKRSHEQDVDERMAALREEIGEGRRTIVRVDRTELSKNIVRGLLAYRRLLEAHGEWRERVVHVAFAYPSRQDLAVYRDYTAEVQRLAEEINAEFGTPGWTPVVLHVKDDFARSLAAYRLADVALVNPIRDGMNLVAKEVPVVSDAGCALVLSREAGAYEELGEDAITVNPYDITGTATALHEALSMGPEERAERSKRLAAAATALPPAQWFVDQLEALRG</sequence>
<gene>
    <name evidence="2" type="ORF">ABZ568_20790</name>
</gene>
<name>A0ABV2XXP2_9ACTN</name>
<keyword evidence="3" id="KW-1185">Reference proteome</keyword>
<dbReference type="Pfam" id="PF00982">
    <property type="entry name" value="Glyco_transf_20"/>
    <property type="match status" value="1"/>
</dbReference>
<dbReference type="GO" id="GO:0003825">
    <property type="term" value="F:alpha,alpha-trehalose-phosphate synthase (UDP-forming) activity"/>
    <property type="evidence" value="ECO:0007669"/>
    <property type="project" value="UniProtKB-EC"/>
</dbReference>
<evidence type="ECO:0000313" key="2">
    <source>
        <dbReference type="EMBL" id="MEU2268796.1"/>
    </source>
</evidence>
<dbReference type="RefSeq" id="WP_359790206.1">
    <property type="nucleotide sequence ID" value="NZ_JBEYBN010000028.1"/>
</dbReference>
<reference evidence="2 3" key="1">
    <citation type="submission" date="2024-06" db="EMBL/GenBank/DDBJ databases">
        <title>The Natural Products Discovery Center: Release of the First 8490 Sequenced Strains for Exploring Actinobacteria Biosynthetic Diversity.</title>
        <authorList>
            <person name="Kalkreuter E."/>
            <person name="Kautsar S.A."/>
            <person name="Yang D."/>
            <person name="Bader C.D."/>
            <person name="Teijaro C.N."/>
            <person name="Fluegel L."/>
            <person name="Davis C.M."/>
            <person name="Simpson J.R."/>
            <person name="Lauterbach L."/>
            <person name="Steele A.D."/>
            <person name="Gui C."/>
            <person name="Meng S."/>
            <person name="Li G."/>
            <person name="Viehrig K."/>
            <person name="Ye F."/>
            <person name="Su P."/>
            <person name="Kiefer A.F."/>
            <person name="Nichols A."/>
            <person name="Cepeda A.J."/>
            <person name="Yan W."/>
            <person name="Fan B."/>
            <person name="Jiang Y."/>
            <person name="Adhikari A."/>
            <person name="Zheng C.-J."/>
            <person name="Schuster L."/>
            <person name="Cowan T.M."/>
            <person name="Smanski M.J."/>
            <person name="Chevrette M.G."/>
            <person name="De Carvalho L.P.S."/>
            <person name="Shen B."/>
        </authorList>
    </citation>
    <scope>NUCLEOTIDE SEQUENCE [LARGE SCALE GENOMIC DNA]</scope>
    <source>
        <strain evidence="2 3">NPDC019583</strain>
    </source>
</reference>
<dbReference type="EMBL" id="JBEYBN010000028">
    <property type="protein sequence ID" value="MEU2268796.1"/>
    <property type="molecule type" value="Genomic_DNA"/>
</dbReference>
<dbReference type="EC" id="2.4.1.15" evidence="2"/>
<dbReference type="Gene3D" id="3.40.50.2000">
    <property type="entry name" value="Glycogen Phosphorylase B"/>
    <property type="match status" value="2"/>
</dbReference>
<comment type="similarity">
    <text evidence="1">Belongs to the glycosyltransferase 20 family.</text>
</comment>
<evidence type="ECO:0000313" key="3">
    <source>
        <dbReference type="Proteomes" id="UP001550603"/>
    </source>
</evidence>
<proteinExistence type="inferred from homology"/>
<protein>
    <submittedName>
        <fullName evidence="2">Trehalose-6-phosphate synthase</fullName>
        <ecNumber evidence="2">2.4.1.15</ecNumber>
    </submittedName>
</protein>
<dbReference type="PANTHER" id="PTHR10788">
    <property type="entry name" value="TREHALOSE-6-PHOSPHATE SYNTHASE"/>
    <property type="match status" value="1"/>
</dbReference>
<dbReference type="SUPFAM" id="SSF53756">
    <property type="entry name" value="UDP-Glycosyltransferase/glycogen phosphorylase"/>
    <property type="match status" value="1"/>
</dbReference>
<dbReference type="CDD" id="cd03788">
    <property type="entry name" value="GT20_TPS"/>
    <property type="match status" value="1"/>
</dbReference>
<dbReference type="Proteomes" id="UP001550603">
    <property type="component" value="Unassembled WGS sequence"/>
</dbReference>
<dbReference type="InterPro" id="IPR001830">
    <property type="entry name" value="Glyco_trans_20"/>
</dbReference>
<dbReference type="PANTHER" id="PTHR10788:SF106">
    <property type="entry name" value="BCDNA.GH08860"/>
    <property type="match status" value="1"/>
</dbReference>
<evidence type="ECO:0000256" key="1">
    <source>
        <dbReference type="ARBA" id="ARBA00008799"/>
    </source>
</evidence>
<accession>A0ABV2XXP2</accession>
<comment type="caution">
    <text evidence="2">The sequence shown here is derived from an EMBL/GenBank/DDBJ whole genome shotgun (WGS) entry which is preliminary data.</text>
</comment>